<accession>A0AAD7KVB6</accession>
<dbReference type="AlphaFoldDB" id="A0AAD7KVB6"/>
<sequence>MAAGFDSIKPRAQLLSGVVSGTNVCIVGVARMPMGGFLGTLSSLSATELGSIAIQSALKRAKIDPSLVQEVFFGNVLGANLGQAPARQAALGAGIPNSVVCTTVNKMCSSGMKATMIAAQSIQLGINDVVVAGGMESMSNAPKYIAEARRGSRLGHDTIIDGMLKDGLWDVYNDFGMGVCEELCADTHNITRDAQDSYAIQSFERGISAQNAGLFAWEIVPVEVSGGSGKPSTFVDKDDGLGKFDAAKLRNLRPSFKENGGSVTACNASSISDGAAALVLVSGEKALQLRLQAPELFPTAPALAIPKAISNAGLEASQIDYYEINEAFSLLSLDPEKVNVHGGAVSLGHPLGCSGARILVTLLGVLRQKNGKYGVGGICNGDGGASALVLELM</sequence>
<proteinExistence type="inferred from homology"/>
<dbReference type="PANTHER" id="PTHR18919">
    <property type="entry name" value="ACETYL-COA C-ACYLTRANSFERASE"/>
    <property type="match status" value="1"/>
</dbReference>
<comment type="catalytic activity">
    <reaction evidence="4">
        <text>2 acetyl-CoA = acetoacetyl-CoA + CoA</text>
        <dbReference type="Rhea" id="RHEA:21036"/>
        <dbReference type="ChEBI" id="CHEBI:57286"/>
        <dbReference type="ChEBI" id="CHEBI:57287"/>
        <dbReference type="ChEBI" id="CHEBI:57288"/>
        <dbReference type="EC" id="2.3.1.9"/>
    </reaction>
    <physiologicalReaction direction="left-to-right" evidence="4">
        <dbReference type="Rhea" id="RHEA:21037"/>
    </physiologicalReaction>
</comment>
<comment type="caution">
    <text evidence="9">The sequence shown here is derived from an EMBL/GenBank/DDBJ whole genome shotgun (WGS) entry which is preliminary data.</text>
</comment>
<feature type="active site" description="Acyl-thioester intermediate" evidence="5">
    <location>
        <position position="108"/>
    </location>
</feature>
<evidence type="ECO:0000313" key="9">
    <source>
        <dbReference type="EMBL" id="KAJ7946457.1"/>
    </source>
</evidence>
<evidence type="ECO:0000256" key="2">
    <source>
        <dbReference type="ARBA" id="ARBA00022679"/>
    </source>
</evidence>
<feature type="active site" description="Proton acceptor" evidence="5">
    <location>
        <position position="379"/>
    </location>
</feature>
<protein>
    <submittedName>
        <fullName evidence="9">Acetyl-CoA acetyltransferase</fullName>
    </submittedName>
</protein>
<reference evidence="9" key="1">
    <citation type="journal article" date="2023" name="Science">
        <title>Elucidation of the pathway for biosynthesis of saponin adjuvants from the soapbark tree.</title>
        <authorList>
            <person name="Reed J."/>
            <person name="Orme A."/>
            <person name="El-Demerdash A."/>
            <person name="Owen C."/>
            <person name="Martin L.B.B."/>
            <person name="Misra R.C."/>
            <person name="Kikuchi S."/>
            <person name="Rejzek M."/>
            <person name="Martin A.C."/>
            <person name="Harkess A."/>
            <person name="Leebens-Mack J."/>
            <person name="Louveau T."/>
            <person name="Stephenson M.J."/>
            <person name="Osbourn A."/>
        </authorList>
    </citation>
    <scope>NUCLEOTIDE SEQUENCE</scope>
    <source>
        <strain evidence="9">S10</strain>
    </source>
</reference>
<feature type="domain" description="Thiolase N-terminal" evidence="7">
    <location>
        <begin position="24"/>
        <end position="283"/>
    </location>
</feature>
<dbReference type="PANTHER" id="PTHR18919:SF161">
    <property type="entry name" value="ACETYL-COA ACETYLTRANSFERASE 2"/>
    <property type="match status" value="1"/>
</dbReference>
<dbReference type="NCBIfam" id="TIGR01930">
    <property type="entry name" value="AcCoA-C-Actrans"/>
    <property type="match status" value="1"/>
</dbReference>
<dbReference type="GO" id="GO:0005739">
    <property type="term" value="C:mitochondrion"/>
    <property type="evidence" value="ECO:0007669"/>
    <property type="project" value="TreeGrafter"/>
</dbReference>
<evidence type="ECO:0000259" key="8">
    <source>
        <dbReference type="Pfam" id="PF02803"/>
    </source>
</evidence>
<dbReference type="KEGG" id="qsa:O6P43_031388"/>
<dbReference type="InterPro" id="IPR020616">
    <property type="entry name" value="Thiolase_N"/>
</dbReference>
<feature type="active site" description="Proton acceptor" evidence="5">
    <location>
        <position position="349"/>
    </location>
</feature>
<dbReference type="InterPro" id="IPR020610">
    <property type="entry name" value="Thiolase_AS"/>
</dbReference>
<evidence type="ECO:0000256" key="4">
    <source>
        <dbReference type="ARBA" id="ARBA00052235"/>
    </source>
</evidence>
<name>A0AAD7KVB6_QUISA</name>
<dbReference type="PIRSF" id="PIRSF000429">
    <property type="entry name" value="Ac-CoA_Ac_transf"/>
    <property type="match status" value="1"/>
</dbReference>
<dbReference type="SUPFAM" id="SSF53901">
    <property type="entry name" value="Thiolase-like"/>
    <property type="match status" value="2"/>
</dbReference>
<dbReference type="InterPro" id="IPR002155">
    <property type="entry name" value="Thiolase"/>
</dbReference>
<dbReference type="FunFam" id="3.40.47.10:FF:000007">
    <property type="entry name" value="acetyl-CoA acetyltransferase, mitochondrial"/>
    <property type="match status" value="1"/>
</dbReference>
<evidence type="ECO:0000256" key="3">
    <source>
        <dbReference type="ARBA" id="ARBA00023315"/>
    </source>
</evidence>
<dbReference type="EMBL" id="JARAOO010000013">
    <property type="protein sequence ID" value="KAJ7946457.1"/>
    <property type="molecule type" value="Genomic_DNA"/>
</dbReference>
<dbReference type="Proteomes" id="UP001163823">
    <property type="component" value="Chromosome 13"/>
</dbReference>
<dbReference type="PROSITE" id="PS00737">
    <property type="entry name" value="THIOLASE_2"/>
    <property type="match status" value="1"/>
</dbReference>
<dbReference type="GO" id="GO:0006635">
    <property type="term" value="P:fatty acid beta-oxidation"/>
    <property type="evidence" value="ECO:0007669"/>
    <property type="project" value="TreeGrafter"/>
</dbReference>
<dbReference type="InterPro" id="IPR020613">
    <property type="entry name" value="Thiolase_CS"/>
</dbReference>
<dbReference type="CDD" id="cd00751">
    <property type="entry name" value="thiolase"/>
    <property type="match status" value="1"/>
</dbReference>
<gene>
    <name evidence="9" type="ORF">O6P43_031388</name>
</gene>
<dbReference type="Pfam" id="PF02803">
    <property type="entry name" value="Thiolase_C"/>
    <property type="match status" value="1"/>
</dbReference>
<dbReference type="Gene3D" id="3.40.47.10">
    <property type="match status" value="1"/>
</dbReference>
<dbReference type="InterPro" id="IPR016039">
    <property type="entry name" value="Thiolase-like"/>
</dbReference>
<comment type="similarity">
    <text evidence="1 6">Belongs to the thiolase-like superfamily. Thiolase family.</text>
</comment>
<evidence type="ECO:0000313" key="10">
    <source>
        <dbReference type="Proteomes" id="UP001163823"/>
    </source>
</evidence>
<evidence type="ECO:0000256" key="1">
    <source>
        <dbReference type="ARBA" id="ARBA00010982"/>
    </source>
</evidence>
<keyword evidence="2 6" id="KW-0808">Transferase</keyword>
<keyword evidence="3 6" id="KW-0012">Acyltransferase</keyword>
<evidence type="ECO:0000256" key="6">
    <source>
        <dbReference type="RuleBase" id="RU003557"/>
    </source>
</evidence>
<evidence type="ECO:0000256" key="5">
    <source>
        <dbReference type="PIRSR" id="PIRSR000429-1"/>
    </source>
</evidence>
<keyword evidence="10" id="KW-1185">Reference proteome</keyword>
<evidence type="ECO:0000259" key="7">
    <source>
        <dbReference type="Pfam" id="PF00108"/>
    </source>
</evidence>
<dbReference type="InterPro" id="IPR020617">
    <property type="entry name" value="Thiolase_C"/>
</dbReference>
<dbReference type="Pfam" id="PF00108">
    <property type="entry name" value="Thiolase_N"/>
    <property type="match status" value="1"/>
</dbReference>
<dbReference type="GO" id="GO:0003985">
    <property type="term" value="F:acetyl-CoA C-acetyltransferase activity"/>
    <property type="evidence" value="ECO:0007669"/>
    <property type="project" value="UniProtKB-EC"/>
</dbReference>
<organism evidence="9 10">
    <name type="scientific">Quillaja saponaria</name>
    <name type="common">Soap bark tree</name>
    <dbReference type="NCBI Taxonomy" id="32244"/>
    <lineage>
        <taxon>Eukaryota</taxon>
        <taxon>Viridiplantae</taxon>
        <taxon>Streptophyta</taxon>
        <taxon>Embryophyta</taxon>
        <taxon>Tracheophyta</taxon>
        <taxon>Spermatophyta</taxon>
        <taxon>Magnoliopsida</taxon>
        <taxon>eudicotyledons</taxon>
        <taxon>Gunneridae</taxon>
        <taxon>Pentapetalae</taxon>
        <taxon>rosids</taxon>
        <taxon>fabids</taxon>
        <taxon>Fabales</taxon>
        <taxon>Quillajaceae</taxon>
        <taxon>Quillaja</taxon>
    </lineage>
</organism>
<dbReference type="PROSITE" id="PS00099">
    <property type="entry name" value="THIOLASE_3"/>
    <property type="match status" value="1"/>
</dbReference>
<feature type="domain" description="Thiolase C-terminal" evidence="8">
    <location>
        <begin position="293"/>
        <end position="391"/>
    </location>
</feature>